<feature type="compositionally biased region" description="Polar residues" evidence="1">
    <location>
        <begin position="235"/>
        <end position="270"/>
    </location>
</feature>
<comment type="caution">
    <text evidence="2">The sequence shown here is derived from an EMBL/GenBank/DDBJ whole genome shotgun (WGS) entry which is preliminary data.</text>
</comment>
<gene>
    <name evidence="2" type="ORF">BaRGS_00009301</name>
</gene>
<feature type="compositionally biased region" description="Polar residues" evidence="1">
    <location>
        <begin position="92"/>
        <end position="114"/>
    </location>
</feature>
<accession>A0ABD0LJ62</accession>
<dbReference type="AlphaFoldDB" id="A0ABD0LJ62"/>
<evidence type="ECO:0000256" key="1">
    <source>
        <dbReference type="SAM" id="MobiDB-lite"/>
    </source>
</evidence>
<feature type="compositionally biased region" description="Polar residues" evidence="1">
    <location>
        <begin position="330"/>
        <end position="345"/>
    </location>
</feature>
<evidence type="ECO:0000313" key="2">
    <source>
        <dbReference type="EMBL" id="KAK7499326.1"/>
    </source>
</evidence>
<feature type="compositionally biased region" description="Polar residues" evidence="1">
    <location>
        <begin position="297"/>
        <end position="312"/>
    </location>
</feature>
<dbReference type="EMBL" id="JACVVK020000044">
    <property type="protein sequence ID" value="KAK7499326.1"/>
    <property type="molecule type" value="Genomic_DNA"/>
</dbReference>
<sequence length="345" mass="37757">MNNTFTYDQLVEAVYQGGQSNPGFFPPPPPQHFTAGMHQPPYPGTFLAGVAPPNTFSHQQSFYPGHNFPPDNLQAQNFHHPFGNMAQHYQGAGSSRYSQDNFPQGNRQHSFQQHPSERGHLGPPSDAGYRGRGRGSHQSRGQGRGRGAAQFRSATFTRGHPQQYNSASRQRRDQPAANAPSGESGDLLYSQASHRNYRAADSHRDSQRGGDSGSSTQRNMFVRKVDRYHARDNASDLTRSENASGEQSPSRNANFDKTSTGNARDMSSQGRRGYSAPASKSKDGRPGGQGQGSAGGVNSSRKQFLQNNFNRRSQGRGAPEAENEDEGSQRGMNDLQNLSSVQLYV</sequence>
<feature type="compositionally biased region" description="Basic and acidic residues" evidence="1">
    <location>
        <begin position="198"/>
        <end position="208"/>
    </location>
</feature>
<evidence type="ECO:0000313" key="3">
    <source>
        <dbReference type="Proteomes" id="UP001519460"/>
    </source>
</evidence>
<feature type="compositionally biased region" description="Basic and acidic residues" evidence="1">
    <location>
        <begin position="223"/>
        <end position="234"/>
    </location>
</feature>
<feature type="compositionally biased region" description="Gly residues" evidence="1">
    <location>
        <begin position="286"/>
        <end position="295"/>
    </location>
</feature>
<organism evidence="2 3">
    <name type="scientific">Batillaria attramentaria</name>
    <dbReference type="NCBI Taxonomy" id="370345"/>
    <lineage>
        <taxon>Eukaryota</taxon>
        <taxon>Metazoa</taxon>
        <taxon>Spiralia</taxon>
        <taxon>Lophotrochozoa</taxon>
        <taxon>Mollusca</taxon>
        <taxon>Gastropoda</taxon>
        <taxon>Caenogastropoda</taxon>
        <taxon>Sorbeoconcha</taxon>
        <taxon>Cerithioidea</taxon>
        <taxon>Batillariidae</taxon>
        <taxon>Batillaria</taxon>
    </lineage>
</organism>
<proteinExistence type="predicted"/>
<feature type="region of interest" description="Disordered" evidence="1">
    <location>
        <begin position="72"/>
        <end position="345"/>
    </location>
</feature>
<keyword evidence="3" id="KW-1185">Reference proteome</keyword>
<reference evidence="2 3" key="1">
    <citation type="journal article" date="2023" name="Sci. Data">
        <title>Genome assembly of the Korean intertidal mud-creeper Batillaria attramentaria.</title>
        <authorList>
            <person name="Patra A.K."/>
            <person name="Ho P.T."/>
            <person name="Jun S."/>
            <person name="Lee S.J."/>
            <person name="Kim Y."/>
            <person name="Won Y.J."/>
        </authorList>
    </citation>
    <scope>NUCLEOTIDE SEQUENCE [LARGE SCALE GENOMIC DNA]</scope>
    <source>
        <strain evidence="2">Wonlab-2016</strain>
    </source>
</reference>
<protein>
    <submittedName>
        <fullName evidence="2">Uncharacterized protein</fullName>
    </submittedName>
</protein>
<name>A0ABD0LJ62_9CAEN</name>
<dbReference type="Proteomes" id="UP001519460">
    <property type="component" value="Unassembled WGS sequence"/>
</dbReference>
<feature type="compositionally biased region" description="Low complexity" evidence="1">
    <location>
        <begin position="138"/>
        <end position="154"/>
    </location>
</feature>